<evidence type="ECO:0000259" key="7">
    <source>
        <dbReference type="Pfam" id="PF04542"/>
    </source>
</evidence>
<dbReference type="GO" id="GO:0003677">
    <property type="term" value="F:DNA binding"/>
    <property type="evidence" value="ECO:0007669"/>
    <property type="project" value="UniProtKB-KW"/>
</dbReference>
<feature type="region of interest" description="Disordered" evidence="6">
    <location>
        <begin position="79"/>
        <end position="99"/>
    </location>
</feature>
<evidence type="ECO:0000313" key="9">
    <source>
        <dbReference type="EMBL" id="BAN00805.1"/>
    </source>
</evidence>
<dbReference type="NCBIfam" id="TIGR02937">
    <property type="entry name" value="sigma70-ECF"/>
    <property type="match status" value="1"/>
</dbReference>
<dbReference type="GO" id="GO:0006352">
    <property type="term" value="P:DNA-templated transcription initiation"/>
    <property type="evidence" value="ECO:0007669"/>
    <property type="project" value="InterPro"/>
</dbReference>
<dbReference type="Gene3D" id="1.10.10.10">
    <property type="entry name" value="Winged helix-like DNA-binding domain superfamily/Winged helix DNA-binding domain"/>
    <property type="match status" value="1"/>
</dbReference>
<evidence type="ECO:0000259" key="8">
    <source>
        <dbReference type="Pfam" id="PF08281"/>
    </source>
</evidence>
<dbReference type="SUPFAM" id="SSF88659">
    <property type="entry name" value="Sigma3 and sigma4 domains of RNA polymerase sigma factors"/>
    <property type="match status" value="1"/>
</dbReference>
<dbReference type="InterPro" id="IPR013249">
    <property type="entry name" value="RNA_pol_sigma70_r4_t2"/>
</dbReference>
<evidence type="ECO:0000256" key="2">
    <source>
        <dbReference type="ARBA" id="ARBA00023015"/>
    </source>
</evidence>
<dbReference type="SUPFAM" id="SSF88946">
    <property type="entry name" value="Sigma2 domain of RNA polymerase sigma factors"/>
    <property type="match status" value="1"/>
</dbReference>
<keyword evidence="3" id="KW-0731">Sigma factor</keyword>
<organism evidence="9 10">
    <name type="scientific">Ilumatobacter coccineus (strain NBRC 103263 / KCTC 29153 / YM16-304)</name>
    <dbReference type="NCBI Taxonomy" id="1313172"/>
    <lineage>
        <taxon>Bacteria</taxon>
        <taxon>Bacillati</taxon>
        <taxon>Actinomycetota</taxon>
        <taxon>Acidimicrobiia</taxon>
        <taxon>Acidimicrobiales</taxon>
        <taxon>Ilumatobacteraceae</taxon>
        <taxon>Ilumatobacter</taxon>
    </lineage>
</organism>
<feature type="domain" description="RNA polymerase sigma-70 region 2" evidence="7">
    <location>
        <begin position="12"/>
        <end position="78"/>
    </location>
</feature>
<evidence type="ECO:0000256" key="5">
    <source>
        <dbReference type="ARBA" id="ARBA00023163"/>
    </source>
</evidence>
<accession>A0A6C7E6I7</accession>
<dbReference type="InterPro" id="IPR039425">
    <property type="entry name" value="RNA_pol_sigma-70-like"/>
</dbReference>
<evidence type="ECO:0000256" key="1">
    <source>
        <dbReference type="ARBA" id="ARBA00010641"/>
    </source>
</evidence>
<dbReference type="Pfam" id="PF04542">
    <property type="entry name" value="Sigma70_r2"/>
    <property type="match status" value="1"/>
</dbReference>
<dbReference type="InterPro" id="IPR013324">
    <property type="entry name" value="RNA_pol_sigma_r3/r4-like"/>
</dbReference>
<dbReference type="Pfam" id="PF08281">
    <property type="entry name" value="Sigma70_r4_2"/>
    <property type="match status" value="1"/>
</dbReference>
<sequence length="158" mass="17788">MTTMTETLESAYRQHADELIRFATTMVGPNDASDVVTDAMVAAFARNDDLSHVANTRAYLFRAVHNRIVDVSRSRSRRERREARYELSRRPATAPPDSSLDARAALVELSEQQRAATFMAYWCDMSPAEIAAALDVTEGTIRKQLSRARARLREVLDV</sequence>
<evidence type="ECO:0000256" key="3">
    <source>
        <dbReference type="ARBA" id="ARBA00023082"/>
    </source>
</evidence>
<dbReference type="AlphaFoldDB" id="A0A6C7E6I7"/>
<dbReference type="PANTHER" id="PTHR43133">
    <property type="entry name" value="RNA POLYMERASE ECF-TYPE SIGMA FACTO"/>
    <property type="match status" value="1"/>
</dbReference>
<dbReference type="Gene3D" id="1.10.1740.10">
    <property type="match status" value="1"/>
</dbReference>
<dbReference type="PANTHER" id="PTHR43133:SF8">
    <property type="entry name" value="RNA POLYMERASE SIGMA FACTOR HI_1459-RELATED"/>
    <property type="match status" value="1"/>
</dbReference>
<feature type="domain" description="RNA polymerase sigma factor 70 region 4 type 2" evidence="8">
    <location>
        <begin position="102"/>
        <end position="152"/>
    </location>
</feature>
<evidence type="ECO:0000256" key="6">
    <source>
        <dbReference type="SAM" id="MobiDB-lite"/>
    </source>
</evidence>
<evidence type="ECO:0000256" key="4">
    <source>
        <dbReference type="ARBA" id="ARBA00023125"/>
    </source>
</evidence>
<gene>
    <name evidence="9" type="ORF">YM304_04910</name>
</gene>
<reference evidence="9 10" key="1">
    <citation type="journal article" date="2013" name="Int. J. Syst. Evol. Microbiol.">
        <title>Ilumatobacter nonamiense sp. nov. and Ilumatobacter coccineum sp. nov., isolated from seashore sand.</title>
        <authorList>
            <person name="Matsumoto A."/>
            <person name="Kasai H."/>
            <person name="Matsuo Y."/>
            <person name="Shizuri Y."/>
            <person name="Ichikawa N."/>
            <person name="Fujita N."/>
            <person name="Omura S."/>
            <person name="Takahashi Y."/>
        </authorList>
    </citation>
    <scope>NUCLEOTIDE SEQUENCE [LARGE SCALE GENOMIC DNA]</scope>
    <source>
        <strain evidence="10">NBRC 103263 / KCTC 29153 / YM16-304</strain>
    </source>
</reference>
<dbReference type="GO" id="GO:0016987">
    <property type="term" value="F:sigma factor activity"/>
    <property type="evidence" value="ECO:0007669"/>
    <property type="project" value="UniProtKB-KW"/>
</dbReference>
<dbReference type="InterPro" id="IPR036388">
    <property type="entry name" value="WH-like_DNA-bd_sf"/>
</dbReference>
<protein>
    <submittedName>
        <fullName evidence="9">Putative RNA polymerase ECF subfamily sigma factor</fullName>
    </submittedName>
</protein>
<name>A0A6C7E6I7_ILUCY</name>
<keyword evidence="10" id="KW-1185">Reference proteome</keyword>
<dbReference type="InterPro" id="IPR014284">
    <property type="entry name" value="RNA_pol_sigma-70_dom"/>
</dbReference>
<dbReference type="CDD" id="cd06171">
    <property type="entry name" value="Sigma70_r4"/>
    <property type="match status" value="1"/>
</dbReference>
<evidence type="ECO:0000313" key="10">
    <source>
        <dbReference type="Proteomes" id="UP000011863"/>
    </source>
</evidence>
<keyword evidence="5" id="KW-0804">Transcription</keyword>
<keyword evidence="4" id="KW-0238">DNA-binding</keyword>
<dbReference type="EMBL" id="AP012057">
    <property type="protein sequence ID" value="BAN00805.1"/>
    <property type="molecule type" value="Genomic_DNA"/>
</dbReference>
<feature type="compositionally biased region" description="Basic and acidic residues" evidence="6">
    <location>
        <begin position="79"/>
        <end position="89"/>
    </location>
</feature>
<dbReference type="InterPro" id="IPR013325">
    <property type="entry name" value="RNA_pol_sigma_r2"/>
</dbReference>
<comment type="similarity">
    <text evidence="1">Belongs to the sigma-70 factor family. ECF subfamily.</text>
</comment>
<dbReference type="KEGG" id="aym:YM304_04910"/>
<proteinExistence type="inferred from homology"/>
<keyword evidence="2" id="KW-0805">Transcription regulation</keyword>
<dbReference type="InterPro" id="IPR007627">
    <property type="entry name" value="RNA_pol_sigma70_r2"/>
</dbReference>
<dbReference type="Proteomes" id="UP000011863">
    <property type="component" value="Chromosome"/>
</dbReference>